<evidence type="ECO:0000313" key="5">
    <source>
        <dbReference type="Proteomes" id="UP000319731"/>
    </source>
</evidence>
<dbReference type="InterPro" id="IPR029058">
    <property type="entry name" value="AB_hydrolase_fold"/>
</dbReference>
<dbReference type="Pfam" id="PF12697">
    <property type="entry name" value="Abhydrolase_6"/>
    <property type="match status" value="1"/>
</dbReference>
<dbReference type="AlphaFoldDB" id="A0A507C8A1"/>
<feature type="compositionally biased region" description="Basic and acidic residues" evidence="1">
    <location>
        <begin position="471"/>
        <end position="483"/>
    </location>
</feature>
<evidence type="ECO:0000259" key="3">
    <source>
        <dbReference type="Pfam" id="PF12697"/>
    </source>
</evidence>
<gene>
    <name evidence="4" type="ORF">SmJEL517_g02229</name>
</gene>
<dbReference type="Proteomes" id="UP000319731">
    <property type="component" value="Unassembled WGS sequence"/>
</dbReference>
<feature type="region of interest" description="Disordered" evidence="1">
    <location>
        <begin position="455"/>
        <end position="497"/>
    </location>
</feature>
<protein>
    <recommendedName>
        <fullName evidence="3">AB hydrolase-1 domain-containing protein</fullName>
    </recommendedName>
</protein>
<dbReference type="PANTHER" id="PTHR43689:SF8">
    <property type="entry name" value="ALPHA_BETA-HYDROLASES SUPERFAMILY PROTEIN"/>
    <property type="match status" value="1"/>
</dbReference>
<feature type="domain" description="AB hydrolase-1" evidence="3">
    <location>
        <begin position="79"/>
        <end position="269"/>
    </location>
</feature>
<dbReference type="GeneID" id="42003454"/>
<dbReference type="PANTHER" id="PTHR43689">
    <property type="entry name" value="HYDROLASE"/>
    <property type="match status" value="1"/>
</dbReference>
<accession>A0A507C8A1</accession>
<feature type="transmembrane region" description="Helical" evidence="2">
    <location>
        <begin position="369"/>
        <end position="391"/>
    </location>
</feature>
<evidence type="ECO:0000256" key="2">
    <source>
        <dbReference type="SAM" id="Phobius"/>
    </source>
</evidence>
<sequence>MARQREDISQLPMEEAIEKAADFMTEARRMPANAWDLGWQLKPMDLPPLSPLSKFPPGNVTLPKELHAYEWGDAGNPAVLLVHGMEGRSLQLGKFGPALAGRGLRVVAVDMPGHGKTWPDGPKLANPLLFAQTLLHIAWCVIGHSLGSAATTLAVSRGFPTKRMVLISPPAGQAHSLARSLARMELKPEWAPQVRAAVEKRIGGNMDDLSVMKAAAAIKIPTLVVHDTEDALIPVEEARAVVKVFPNKADYMETTGLGHGFVLRDDAVVNRVVTFASSGVEAKYKGLPKLPQKGRGVFVSFSYANKPLNKQQHLQGLGDTVMWTFSSRLPQCLFFAFGLLVTVYGQNTIPSTVPSSNGAFDVYHTVVNAILISIGVLLFASSLLIAGIIAFSRLRGETSRVNSAGGDDVGLPPRPMRRKDVAFFEAQAERKERNIYNYRPDGYNNKTLYEMAQESAATNAAAAASQPPEMTETRNRGSKERSRPTLPGTGDLGESNL</sequence>
<dbReference type="SUPFAM" id="SSF53474">
    <property type="entry name" value="alpha/beta-Hydrolases"/>
    <property type="match status" value="1"/>
</dbReference>
<name>A0A507C8A1_9FUNG</name>
<comment type="caution">
    <text evidence="4">The sequence shown here is derived from an EMBL/GenBank/DDBJ whole genome shotgun (WGS) entry which is preliminary data.</text>
</comment>
<keyword evidence="5" id="KW-1185">Reference proteome</keyword>
<keyword evidence="2" id="KW-0472">Membrane</keyword>
<feature type="compositionally biased region" description="Low complexity" evidence="1">
    <location>
        <begin position="455"/>
        <end position="470"/>
    </location>
</feature>
<dbReference type="OrthoDB" id="284184at2759"/>
<evidence type="ECO:0000256" key="1">
    <source>
        <dbReference type="SAM" id="MobiDB-lite"/>
    </source>
</evidence>
<dbReference type="EMBL" id="QEAO01000009">
    <property type="protein sequence ID" value="TPX35369.1"/>
    <property type="molecule type" value="Genomic_DNA"/>
</dbReference>
<reference evidence="4 5" key="1">
    <citation type="journal article" date="2019" name="Sci. Rep.">
        <title>Comparative genomics of chytrid fungi reveal insights into the obligate biotrophic and pathogenic lifestyle of Synchytrium endobioticum.</title>
        <authorList>
            <person name="van de Vossenberg B.T.L.H."/>
            <person name="Warris S."/>
            <person name="Nguyen H.D.T."/>
            <person name="van Gent-Pelzer M.P.E."/>
            <person name="Joly D.L."/>
            <person name="van de Geest H.C."/>
            <person name="Bonants P.J.M."/>
            <person name="Smith D.S."/>
            <person name="Levesque C.A."/>
            <person name="van der Lee T.A.J."/>
        </authorList>
    </citation>
    <scope>NUCLEOTIDE SEQUENCE [LARGE SCALE GENOMIC DNA]</scope>
    <source>
        <strain evidence="4 5">JEL517</strain>
    </source>
</reference>
<evidence type="ECO:0000313" key="4">
    <source>
        <dbReference type="EMBL" id="TPX35369.1"/>
    </source>
</evidence>
<feature type="transmembrane region" description="Helical" evidence="2">
    <location>
        <begin position="332"/>
        <end position="349"/>
    </location>
</feature>
<dbReference type="RefSeq" id="XP_031025896.1">
    <property type="nucleotide sequence ID" value="XM_031168157.1"/>
</dbReference>
<dbReference type="Gene3D" id="3.40.50.1820">
    <property type="entry name" value="alpha/beta hydrolase"/>
    <property type="match status" value="1"/>
</dbReference>
<keyword evidence="2" id="KW-1133">Transmembrane helix</keyword>
<dbReference type="InterPro" id="IPR000073">
    <property type="entry name" value="AB_hydrolase_1"/>
</dbReference>
<organism evidence="4 5">
    <name type="scientific">Synchytrium microbalum</name>
    <dbReference type="NCBI Taxonomy" id="1806994"/>
    <lineage>
        <taxon>Eukaryota</taxon>
        <taxon>Fungi</taxon>
        <taxon>Fungi incertae sedis</taxon>
        <taxon>Chytridiomycota</taxon>
        <taxon>Chytridiomycota incertae sedis</taxon>
        <taxon>Chytridiomycetes</taxon>
        <taxon>Synchytriales</taxon>
        <taxon>Synchytriaceae</taxon>
        <taxon>Synchytrium</taxon>
    </lineage>
</organism>
<keyword evidence="2" id="KW-0812">Transmembrane</keyword>
<proteinExistence type="predicted"/>